<keyword evidence="3" id="KW-0949">S-adenosyl-L-methionine</keyword>
<dbReference type="InterPro" id="IPR029063">
    <property type="entry name" value="SAM-dependent_MTases_sf"/>
</dbReference>
<dbReference type="Proteomes" id="UP001501676">
    <property type="component" value="Unassembled WGS sequence"/>
</dbReference>
<dbReference type="GO" id="GO:0032259">
    <property type="term" value="P:methylation"/>
    <property type="evidence" value="ECO:0007669"/>
    <property type="project" value="UniProtKB-KW"/>
</dbReference>
<proteinExistence type="predicted"/>
<accession>A0ABP6TAF6</accession>
<evidence type="ECO:0000313" key="5">
    <source>
        <dbReference type="Proteomes" id="UP001501676"/>
    </source>
</evidence>
<evidence type="ECO:0000313" key="4">
    <source>
        <dbReference type="EMBL" id="GAA3397489.1"/>
    </source>
</evidence>
<gene>
    <name evidence="4" type="ORF">GCM10020369_77880</name>
</gene>
<dbReference type="EMBL" id="BAAAYN010000066">
    <property type="protein sequence ID" value="GAA3397489.1"/>
    <property type="molecule type" value="Genomic_DNA"/>
</dbReference>
<dbReference type="RefSeq" id="WP_345733344.1">
    <property type="nucleotide sequence ID" value="NZ_BAAAYN010000066.1"/>
</dbReference>
<dbReference type="InterPro" id="IPR000940">
    <property type="entry name" value="NNMT_TEMT_trans"/>
</dbReference>
<reference evidence="5" key="1">
    <citation type="journal article" date="2019" name="Int. J. Syst. Evol. Microbiol.">
        <title>The Global Catalogue of Microorganisms (GCM) 10K type strain sequencing project: providing services to taxonomists for standard genome sequencing and annotation.</title>
        <authorList>
            <consortium name="The Broad Institute Genomics Platform"/>
            <consortium name="The Broad Institute Genome Sequencing Center for Infectious Disease"/>
            <person name="Wu L."/>
            <person name="Ma J."/>
        </authorList>
    </citation>
    <scope>NUCLEOTIDE SEQUENCE [LARGE SCALE GENOMIC DNA]</scope>
    <source>
        <strain evidence="5">JCM 9458</strain>
    </source>
</reference>
<dbReference type="PANTHER" id="PTHR10867:SF17">
    <property type="entry name" value="NICOTINAMIDE N-METHYLTRANSFERASE"/>
    <property type="match status" value="1"/>
</dbReference>
<comment type="caution">
    <text evidence="4">The sequence shown here is derived from an EMBL/GenBank/DDBJ whole genome shotgun (WGS) entry which is preliminary data.</text>
</comment>
<evidence type="ECO:0000256" key="2">
    <source>
        <dbReference type="ARBA" id="ARBA00022679"/>
    </source>
</evidence>
<keyword evidence="2" id="KW-0808">Transferase</keyword>
<evidence type="ECO:0000256" key="3">
    <source>
        <dbReference type="ARBA" id="ARBA00022691"/>
    </source>
</evidence>
<sequence>MDAGQPRNEEVNWNDFDAKSYLRHNYRTLRGDDRNFIIATRDHFTAHPPRPGAIGVDLGTGANLYPAFTMLPFVEKLTLLDRSVSNVRWIAGQLCFYDRSWDPFWQVLCENAIYRRIMDPRAAFRRAGSVLLRDLYTFEPEVQYDIGTMFFVAESISADWEEFKLALERFLTLLKPGAPLASAFMENSRGYQVAGKPFPAVRVDRDDITRLLSPVVEGLSVHYEPAATEDGSLREGYDGMILAVGRKKV</sequence>
<dbReference type="NCBIfam" id="NF040568">
    <property type="entry name" value="SCO2525_fam"/>
    <property type="match status" value="1"/>
</dbReference>
<protein>
    <submittedName>
        <fullName evidence="4">SCO2525 family SAM-dependent methyltransferase</fullName>
    </submittedName>
</protein>
<dbReference type="Pfam" id="PF01234">
    <property type="entry name" value="NNMT_PNMT_TEMT"/>
    <property type="match status" value="1"/>
</dbReference>
<keyword evidence="1 4" id="KW-0489">Methyltransferase</keyword>
<name>A0ABP6TAF6_9ACTN</name>
<evidence type="ECO:0000256" key="1">
    <source>
        <dbReference type="ARBA" id="ARBA00022603"/>
    </source>
</evidence>
<keyword evidence="5" id="KW-1185">Reference proteome</keyword>
<dbReference type="PANTHER" id="PTHR10867">
    <property type="entry name" value="NNMT/PNMT/TEMT FAMILY MEMBER"/>
    <property type="match status" value="1"/>
</dbReference>
<dbReference type="GO" id="GO:0008168">
    <property type="term" value="F:methyltransferase activity"/>
    <property type="evidence" value="ECO:0007669"/>
    <property type="project" value="UniProtKB-KW"/>
</dbReference>
<organism evidence="4 5">
    <name type="scientific">Cryptosporangium minutisporangium</name>
    <dbReference type="NCBI Taxonomy" id="113569"/>
    <lineage>
        <taxon>Bacteria</taxon>
        <taxon>Bacillati</taxon>
        <taxon>Actinomycetota</taxon>
        <taxon>Actinomycetes</taxon>
        <taxon>Cryptosporangiales</taxon>
        <taxon>Cryptosporangiaceae</taxon>
        <taxon>Cryptosporangium</taxon>
    </lineage>
</organism>
<dbReference type="SUPFAM" id="SSF53335">
    <property type="entry name" value="S-adenosyl-L-methionine-dependent methyltransferases"/>
    <property type="match status" value="1"/>
</dbReference>
<dbReference type="PROSITE" id="PS51681">
    <property type="entry name" value="SAM_MT_NNMT_PNMT_TEMT"/>
    <property type="match status" value="1"/>
</dbReference>
<dbReference type="Gene3D" id="3.40.50.150">
    <property type="entry name" value="Vaccinia Virus protein VP39"/>
    <property type="match status" value="1"/>
</dbReference>